<comment type="caution">
    <text evidence="1">The sequence shown here is derived from an EMBL/GenBank/DDBJ whole genome shotgun (WGS) entry which is preliminary data.</text>
</comment>
<accession>A0ABR9ZXF9</accession>
<evidence type="ECO:0000313" key="1">
    <source>
        <dbReference type="EMBL" id="MBF4695150.1"/>
    </source>
</evidence>
<dbReference type="RefSeq" id="WP_194703393.1">
    <property type="nucleotide sequence ID" value="NZ_JADKNH010000013.1"/>
</dbReference>
<reference evidence="1 2" key="1">
    <citation type="submission" date="2020-11" db="EMBL/GenBank/DDBJ databases">
        <title>Fusibacter basophilias sp. nov.</title>
        <authorList>
            <person name="Qiu D."/>
        </authorList>
    </citation>
    <scope>NUCLEOTIDE SEQUENCE [LARGE SCALE GENOMIC DNA]</scope>
    <source>
        <strain evidence="1 2">Q10-2</strain>
    </source>
</reference>
<keyword evidence="2" id="KW-1185">Reference proteome</keyword>
<sequence>MKKDIDFESLKIAIQKKAEERKTLVYLENVDKYLKDIKESEELNTIWESYSRKFPYAEGIQFSEITNILVEIFNM</sequence>
<protein>
    <submittedName>
        <fullName evidence="1">Uncharacterized protein</fullName>
    </submittedName>
</protein>
<dbReference type="EMBL" id="JADKNH010000013">
    <property type="protein sequence ID" value="MBF4695150.1"/>
    <property type="molecule type" value="Genomic_DNA"/>
</dbReference>
<dbReference type="Proteomes" id="UP000614200">
    <property type="component" value="Unassembled WGS sequence"/>
</dbReference>
<name>A0ABR9ZXF9_9FIRM</name>
<gene>
    <name evidence="1" type="ORF">ISU02_18780</name>
</gene>
<proteinExistence type="predicted"/>
<evidence type="ECO:0000313" key="2">
    <source>
        <dbReference type="Proteomes" id="UP000614200"/>
    </source>
</evidence>
<organism evidence="1 2">
    <name type="scientific">Fusibacter ferrireducens</name>
    <dbReference type="NCBI Taxonomy" id="2785058"/>
    <lineage>
        <taxon>Bacteria</taxon>
        <taxon>Bacillati</taxon>
        <taxon>Bacillota</taxon>
        <taxon>Clostridia</taxon>
        <taxon>Eubacteriales</taxon>
        <taxon>Eubacteriales Family XII. Incertae Sedis</taxon>
        <taxon>Fusibacter</taxon>
    </lineage>
</organism>